<dbReference type="PANTHER" id="PTHR35936:SF25">
    <property type="entry name" value="ABC TRANSPORTER SUBSTRATE-BINDING PROTEIN"/>
    <property type="match status" value="1"/>
</dbReference>
<keyword evidence="1 2" id="KW-0732">Signal</keyword>
<sequence length="253" mass="27570">MSHPKFSGFFAHAALLLWLGMGAARAAGPPVDICVGNFSPYNSPELPQGGPVIQIATEALRRSGYELKAEFMPWARILKDGSDGRCGILGIWRNAERELMFDFSQPILQQELGFFARKGAKHQLQTAQQLKSLLIGVERGSYLPPILSDKSLRFDPVGSLQKNLQKLALGRIDLAFGAKEAGLASLEREPSLKAQVEWLSPGLERKDTYLAFAKTHPQASELIAAFDKGLLSMKADGSLQRILKSGGLANTLP</sequence>
<proteinExistence type="predicted"/>
<dbReference type="SUPFAM" id="SSF53850">
    <property type="entry name" value="Periplasmic binding protein-like II"/>
    <property type="match status" value="1"/>
</dbReference>
<evidence type="ECO:0000256" key="2">
    <source>
        <dbReference type="SAM" id="SignalP"/>
    </source>
</evidence>
<keyword evidence="5" id="KW-1185">Reference proteome</keyword>
<protein>
    <submittedName>
        <fullName evidence="4">Transporter substrate-binding domain-containing protein</fullName>
    </submittedName>
</protein>
<dbReference type="Proteomes" id="UP001221189">
    <property type="component" value="Unassembled WGS sequence"/>
</dbReference>
<gene>
    <name evidence="4" type="ORF">PRZ03_21120</name>
</gene>
<reference evidence="4 5" key="1">
    <citation type="submission" date="2022-10" db="EMBL/GenBank/DDBJ databases">
        <title>Paucibacter sp. hw1 Genome sequencing.</title>
        <authorList>
            <person name="Park S."/>
        </authorList>
    </citation>
    <scope>NUCLEOTIDE SEQUENCE [LARGE SCALE GENOMIC DNA]</scope>
    <source>
        <strain evidence="5">hw1</strain>
    </source>
</reference>
<feature type="signal peptide" evidence="2">
    <location>
        <begin position="1"/>
        <end position="26"/>
    </location>
</feature>
<comment type="caution">
    <text evidence="4">The sequence shown here is derived from an EMBL/GenBank/DDBJ whole genome shotgun (WGS) entry which is preliminary data.</text>
</comment>
<dbReference type="InterPro" id="IPR001638">
    <property type="entry name" value="Solute-binding_3/MltF_N"/>
</dbReference>
<accession>A0ABT5KJM3</accession>
<dbReference type="RefSeq" id="WP_273602123.1">
    <property type="nucleotide sequence ID" value="NZ_JAQQXT010000017.1"/>
</dbReference>
<evidence type="ECO:0000313" key="5">
    <source>
        <dbReference type="Proteomes" id="UP001221189"/>
    </source>
</evidence>
<dbReference type="EMBL" id="JAQQXT010000017">
    <property type="protein sequence ID" value="MDC8774070.1"/>
    <property type="molecule type" value="Genomic_DNA"/>
</dbReference>
<evidence type="ECO:0000256" key="1">
    <source>
        <dbReference type="ARBA" id="ARBA00022729"/>
    </source>
</evidence>
<evidence type="ECO:0000259" key="3">
    <source>
        <dbReference type="SMART" id="SM00062"/>
    </source>
</evidence>
<dbReference type="PANTHER" id="PTHR35936">
    <property type="entry name" value="MEMBRANE-BOUND LYTIC MUREIN TRANSGLYCOSYLASE F"/>
    <property type="match status" value="1"/>
</dbReference>
<feature type="chain" id="PRO_5046941168" evidence="2">
    <location>
        <begin position="27"/>
        <end position="253"/>
    </location>
</feature>
<evidence type="ECO:0000313" key="4">
    <source>
        <dbReference type="EMBL" id="MDC8774070.1"/>
    </source>
</evidence>
<name>A0ABT5KJM3_9BURK</name>
<dbReference type="Gene3D" id="3.40.190.10">
    <property type="entry name" value="Periplasmic binding protein-like II"/>
    <property type="match status" value="2"/>
</dbReference>
<organism evidence="4 5">
    <name type="scientific">Roseateles albus</name>
    <dbReference type="NCBI Taxonomy" id="2987525"/>
    <lineage>
        <taxon>Bacteria</taxon>
        <taxon>Pseudomonadati</taxon>
        <taxon>Pseudomonadota</taxon>
        <taxon>Betaproteobacteria</taxon>
        <taxon>Burkholderiales</taxon>
        <taxon>Sphaerotilaceae</taxon>
        <taxon>Roseateles</taxon>
    </lineage>
</organism>
<dbReference type="SMART" id="SM00062">
    <property type="entry name" value="PBPb"/>
    <property type="match status" value="1"/>
</dbReference>
<dbReference type="Pfam" id="PF00497">
    <property type="entry name" value="SBP_bac_3"/>
    <property type="match status" value="1"/>
</dbReference>
<feature type="domain" description="Solute-binding protein family 3/N-terminal" evidence="3">
    <location>
        <begin position="30"/>
        <end position="246"/>
    </location>
</feature>